<dbReference type="InterPro" id="IPR001818">
    <property type="entry name" value="Pept_M10_metallopeptidase"/>
</dbReference>
<name>A0A2R5G0U5_9STRA</name>
<dbReference type="InterPro" id="IPR036365">
    <property type="entry name" value="PGBD-like_sf"/>
</dbReference>
<dbReference type="Pfam" id="PF00168">
    <property type="entry name" value="C2"/>
    <property type="match status" value="1"/>
</dbReference>
<feature type="binding site" evidence="8">
    <location>
        <position position="931"/>
    </location>
    <ligand>
        <name>Zn(2+)</name>
        <dbReference type="ChEBI" id="CHEBI:29105"/>
        <label>2</label>
        <note>catalytic</note>
    </ligand>
</feature>
<dbReference type="Gene3D" id="2.60.40.150">
    <property type="entry name" value="C2 domain"/>
    <property type="match status" value="1"/>
</dbReference>
<dbReference type="Pfam" id="PF00413">
    <property type="entry name" value="Peptidase_M10"/>
    <property type="match status" value="1"/>
</dbReference>
<evidence type="ECO:0000256" key="4">
    <source>
        <dbReference type="ARBA" id="ARBA00022833"/>
    </source>
</evidence>
<feature type="binding site" evidence="8">
    <location>
        <position position="920"/>
    </location>
    <ligand>
        <name>Zn(2+)</name>
        <dbReference type="ChEBI" id="CHEBI:29105"/>
        <label>2</label>
        <note>catalytic</note>
    </ligand>
</feature>
<dbReference type="PROSITE" id="PS00497">
    <property type="entry name" value="TYROSINASE_1"/>
    <property type="match status" value="1"/>
</dbReference>
<evidence type="ECO:0000256" key="5">
    <source>
        <dbReference type="ARBA" id="ARBA00023008"/>
    </source>
</evidence>
<dbReference type="InterPro" id="IPR002477">
    <property type="entry name" value="Peptidoglycan-bd-like"/>
</dbReference>
<evidence type="ECO:0000256" key="1">
    <source>
        <dbReference type="ARBA" id="ARBA00022670"/>
    </source>
</evidence>
<feature type="binding site" evidence="8">
    <location>
        <position position="895"/>
    </location>
    <ligand>
        <name>Ca(2+)</name>
        <dbReference type="ChEBI" id="CHEBI:29108"/>
        <label>3</label>
    </ligand>
</feature>
<dbReference type="SUPFAM" id="SSF48056">
    <property type="entry name" value="Di-copper centre-containing domain"/>
    <property type="match status" value="1"/>
</dbReference>
<dbReference type="SUPFAM" id="SSF49562">
    <property type="entry name" value="C2 domain (Calcium/lipid-binding domain, CaLB)"/>
    <property type="match status" value="1"/>
</dbReference>
<dbReference type="PROSITE" id="PS50004">
    <property type="entry name" value="C2"/>
    <property type="match status" value="1"/>
</dbReference>
<dbReference type="PANTHER" id="PTHR11474:SF76">
    <property type="entry name" value="SHKT DOMAIN-CONTAINING PROTEIN"/>
    <property type="match status" value="1"/>
</dbReference>
<feature type="active site" evidence="7">
    <location>
        <position position="921"/>
    </location>
</feature>
<dbReference type="EMBL" id="BEYU01000007">
    <property type="protein sequence ID" value="GBG24632.1"/>
    <property type="molecule type" value="Genomic_DNA"/>
</dbReference>
<dbReference type="Gene3D" id="1.10.101.10">
    <property type="entry name" value="PGBD-like superfamily/PGBD"/>
    <property type="match status" value="1"/>
</dbReference>
<dbReference type="PRINTS" id="PR00092">
    <property type="entry name" value="TYROSINASE"/>
</dbReference>
<gene>
    <name evidence="10" type="ORF">FCC1311_008512</name>
</gene>
<dbReference type="InterPro" id="IPR002227">
    <property type="entry name" value="Tyrosinase_Cu-bd"/>
</dbReference>
<reference evidence="10 11" key="1">
    <citation type="submission" date="2017-12" db="EMBL/GenBank/DDBJ databases">
        <title>Sequencing, de novo assembly and annotation of complete genome of a new Thraustochytrid species, strain FCC1311.</title>
        <authorList>
            <person name="Sedici K."/>
            <person name="Godart F."/>
            <person name="Aiese Cigliano R."/>
            <person name="Sanseverino W."/>
            <person name="Barakat M."/>
            <person name="Ortet P."/>
            <person name="Marechal E."/>
            <person name="Cagnac O."/>
            <person name="Amato A."/>
        </authorList>
    </citation>
    <scope>NUCLEOTIDE SEQUENCE [LARGE SCALE GENOMIC DNA]</scope>
</reference>
<dbReference type="InParanoid" id="A0A2R5G0U5"/>
<keyword evidence="1" id="KW-0645">Protease</keyword>
<dbReference type="SUPFAM" id="SSF55486">
    <property type="entry name" value="Metalloproteases ('zincins'), catalytic domain"/>
    <property type="match status" value="1"/>
</dbReference>
<dbReference type="InterPro" id="IPR021190">
    <property type="entry name" value="Pept_M10A"/>
</dbReference>
<keyword evidence="6" id="KW-0482">Metalloprotease</keyword>
<feature type="binding site" evidence="8">
    <location>
        <position position="924"/>
    </location>
    <ligand>
        <name>Zn(2+)</name>
        <dbReference type="ChEBI" id="CHEBI:29105"/>
        <label>2</label>
        <note>catalytic</note>
    </ligand>
</feature>
<dbReference type="InterPro" id="IPR024079">
    <property type="entry name" value="MetalloPept_cat_dom_sf"/>
</dbReference>
<dbReference type="GO" id="GO:0031012">
    <property type="term" value="C:extracellular matrix"/>
    <property type="evidence" value="ECO:0007669"/>
    <property type="project" value="InterPro"/>
</dbReference>
<comment type="caution">
    <text evidence="10">The sequence shown here is derived from an EMBL/GenBank/DDBJ whole genome shotgun (WGS) entry which is preliminary data.</text>
</comment>
<accession>A0A2R5G0U5</accession>
<dbReference type="Pfam" id="PF01471">
    <property type="entry name" value="PG_binding_1"/>
    <property type="match status" value="1"/>
</dbReference>
<keyword evidence="5" id="KW-0186">Copper</keyword>
<proteinExistence type="predicted"/>
<evidence type="ECO:0000259" key="9">
    <source>
        <dbReference type="PROSITE" id="PS50004"/>
    </source>
</evidence>
<feature type="binding site" evidence="8">
    <location>
        <position position="939"/>
    </location>
    <ligand>
        <name>Zn(2+)</name>
        <dbReference type="ChEBI" id="CHEBI:29105"/>
        <label>2</label>
        <note>catalytic</note>
    </ligand>
</feature>
<feature type="binding site" evidence="8">
    <location>
        <position position="892"/>
    </location>
    <ligand>
        <name>Ca(2+)</name>
        <dbReference type="ChEBI" id="CHEBI:29108"/>
        <label>3</label>
    </ligand>
</feature>
<comment type="cofactor">
    <cofactor evidence="8">
        <name>Zn(2+)</name>
        <dbReference type="ChEBI" id="CHEBI:29105"/>
    </cofactor>
    <text evidence="8">Binds 2 Zn(2+) ions per subunit.</text>
</comment>
<dbReference type="InterPro" id="IPR050316">
    <property type="entry name" value="Tyrosinase/Hemocyanin"/>
</dbReference>
<evidence type="ECO:0000256" key="8">
    <source>
        <dbReference type="PIRSR" id="PIRSR621190-2"/>
    </source>
</evidence>
<evidence type="ECO:0000256" key="6">
    <source>
        <dbReference type="ARBA" id="ARBA00023049"/>
    </source>
</evidence>
<dbReference type="GO" id="GO:0006508">
    <property type="term" value="P:proteolysis"/>
    <property type="evidence" value="ECO:0007669"/>
    <property type="project" value="UniProtKB-KW"/>
</dbReference>
<dbReference type="InterPro" id="IPR036366">
    <property type="entry name" value="PGBDSf"/>
</dbReference>
<dbReference type="Gene3D" id="1.10.1280.10">
    <property type="entry name" value="Di-copper center containing domain from catechol oxidase"/>
    <property type="match status" value="1"/>
</dbReference>
<dbReference type="InterPro" id="IPR006026">
    <property type="entry name" value="Peptidase_Metallo"/>
</dbReference>
<evidence type="ECO:0000256" key="3">
    <source>
        <dbReference type="ARBA" id="ARBA00022801"/>
    </source>
</evidence>
<evidence type="ECO:0000313" key="10">
    <source>
        <dbReference type="EMBL" id="GBG24632.1"/>
    </source>
</evidence>
<feature type="binding site" evidence="8">
    <location>
        <position position="876"/>
    </location>
    <ligand>
        <name>Ca(2+)</name>
        <dbReference type="ChEBI" id="CHEBI:29108"/>
        <label>3</label>
    </ligand>
</feature>
<comment type="cofactor">
    <cofactor evidence="8">
        <name>Ca(2+)</name>
        <dbReference type="ChEBI" id="CHEBI:29108"/>
    </cofactor>
    <text evidence="8">Can bind about 5 Ca(2+) ions per subunit.</text>
</comment>
<dbReference type="GO" id="GO:0016491">
    <property type="term" value="F:oxidoreductase activity"/>
    <property type="evidence" value="ECO:0007669"/>
    <property type="project" value="InterPro"/>
</dbReference>
<dbReference type="SMART" id="SM00239">
    <property type="entry name" value="C2"/>
    <property type="match status" value="1"/>
</dbReference>
<dbReference type="Pfam" id="PF00264">
    <property type="entry name" value="Tyrosinase"/>
    <property type="match status" value="1"/>
</dbReference>
<keyword evidence="8" id="KW-0106">Calcium</keyword>
<keyword evidence="2 8" id="KW-0479">Metal-binding</keyword>
<sequence length="964" mass="108439">MGSGLSVLTEGELKAHISKEDEQSLEVIREAWKTKDSFLVPQRQSEIVEFLQDILEEAVEESCPMQVSVRVIAALGLQKADSFSESDAYVRVSLQGNEATFTTKIINNCRSPVWDQTFTFDAPGARAGDTLTFDVFDSDFFSKDDDIGRTSVLIERRRRGINTESVFQQLLDGGRGVLVFNYALAAPPLQIRESKSFESLLQNCDAALDLVTQHDPARASGVRARISDKIQTMAAAIANDRVVTRQDIRTLSPEMTQRYLAAVERMMMPQVVRDGERTMEDLAASPELLEEHGETSTFFRLAGYHGWPEDFCAHRQENFPAWHRAYLVEYERELRKADRELGNDGHIALPYWDFGEYEVNGQVLPAAYRDLKGLPEGFFKMANLGRQVATRGFQLSSDEVARSKLERAEMAENLSASLEENNHWRHASCENTIGRPLEAPHNSAHMASGWPVTSLAYAAFHPLFYNIHCNVDRYYEKYLQLEPNSLEEFEAHQKMRVDSDTSVSNKFEEPLKPFKNPETDDFFSVHEIMSTPTHQLDYVFDALPQLRPALLSELPTLALFEKVDVALSLRDQEDNMKSFELHVFVVPARSQEGFQHPTDLPAEEWPRWASEHGCSYAGWATAFGGKGRSCKNCKETRPVNISVDISEQLRAIDETRHNVVLKTICVDEVGEAVPLEEIQQRFGENCIIPQPRVAGPLFASTDLILSKTTASASAEASDLGTSAETSQLQWYLHQFGFYPGKPDGDFGDQTEAAVKRFQQHVGIFADGIAGPITKRAMLMKRNDALPDTIFEMSESDTHEDFEDVPKFPAGSTVTWWLGPHPGYLNSAHLEEEVTAAINLWAEHAPLNFERVESRSAAKLVITWGDQAEQNEFKFDGRGGAIAQSSEHGIEFDINERWSLSLHQAKRYGRNTFKVLPVLLHELGHTLGLRTHSVDPSHVMGAYYVSNRIKLSSSEIARLNEMYAS</sequence>
<dbReference type="InterPro" id="IPR035892">
    <property type="entry name" value="C2_domain_sf"/>
</dbReference>
<dbReference type="InterPro" id="IPR008922">
    <property type="entry name" value="Di-copper_centre_dom_sf"/>
</dbReference>
<keyword evidence="4 8" id="KW-0862">Zinc</keyword>
<dbReference type="PANTHER" id="PTHR11474">
    <property type="entry name" value="TYROSINASE FAMILY MEMBER"/>
    <property type="match status" value="1"/>
</dbReference>
<protein>
    <submittedName>
        <fullName evidence="10">Matrix metalloproteinase-2</fullName>
    </submittedName>
</protein>
<feature type="domain" description="C2" evidence="9">
    <location>
        <begin position="47"/>
        <end position="167"/>
    </location>
</feature>
<dbReference type="OrthoDB" id="534509at2759"/>
<evidence type="ECO:0000256" key="2">
    <source>
        <dbReference type="ARBA" id="ARBA00022723"/>
    </source>
</evidence>
<feature type="binding site" evidence="8">
    <location>
        <position position="875"/>
    </location>
    <ligand>
        <name>Ca(2+)</name>
        <dbReference type="ChEBI" id="CHEBI:29108"/>
        <label>3</label>
    </ligand>
</feature>
<evidence type="ECO:0000256" key="7">
    <source>
        <dbReference type="PIRSR" id="PIRSR621190-1"/>
    </source>
</evidence>
<dbReference type="SMART" id="SM00235">
    <property type="entry name" value="ZnMc"/>
    <property type="match status" value="1"/>
</dbReference>
<dbReference type="InterPro" id="IPR000008">
    <property type="entry name" value="C2_dom"/>
</dbReference>
<dbReference type="CDD" id="cd00030">
    <property type="entry name" value="C2"/>
    <property type="match status" value="1"/>
</dbReference>
<evidence type="ECO:0000313" key="11">
    <source>
        <dbReference type="Proteomes" id="UP000241890"/>
    </source>
</evidence>
<dbReference type="AlphaFoldDB" id="A0A2R5G0U5"/>
<keyword evidence="3" id="KW-0378">Hydrolase</keyword>
<dbReference type="GO" id="GO:0008270">
    <property type="term" value="F:zinc ion binding"/>
    <property type="evidence" value="ECO:0007669"/>
    <property type="project" value="InterPro"/>
</dbReference>
<keyword evidence="11" id="KW-1185">Reference proteome</keyword>
<feature type="binding site" evidence="8">
    <location>
        <position position="895"/>
    </location>
    <ligand>
        <name>Ca(2+)</name>
        <dbReference type="ChEBI" id="CHEBI:29108"/>
        <label>1</label>
    </ligand>
</feature>
<dbReference type="SUPFAM" id="SSF47090">
    <property type="entry name" value="PGBD-like"/>
    <property type="match status" value="1"/>
</dbReference>
<organism evidence="10 11">
    <name type="scientific">Hondaea fermentalgiana</name>
    <dbReference type="NCBI Taxonomy" id="2315210"/>
    <lineage>
        <taxon>Eukaryota</taxon>
        <taxon>Sar</taxon>
        <taxon>Stramenopiles</taxon>
        <taxon>Bigyra</taxon>
        <taxon>Labyrinthulomycetes</taxon>
        <taxon>Thraustochytrida</taxon>
        <taxon>Thraustochytriidae</taxon>
        <taxon>Hondaea</taxon>
    </lineage>
</organism>
<dbReference type="PRINTS" id="PR00138">
    <property type="entry name" value="MATRIXIN"/>
</dbReference>
<dbReference type="Gene3D" id="3.40.390.10">
    <property type="entry name" value="Collagenase (Catalytic Domain)"/>
    <property type="match status" value="1"/>
</dbReference>
<dbReference type="GO" id="GO:0004222">
    <property type="term" value="F:metalloendopeptidase activity"/>
    <property type="evidence" value="ECO:0007669"/>
    <property type="project" value="InterPro"/>
</dbReference>
<dbReference type="Proteomes" id="UP000241890">
    <property type="component" value="Unassembled WGS sequence"/>
</dbReference>